<accession>A0A934SCK2</accession>
<dbReference type="Pfam" id="PF01925">
    <property type="entry name" value="TauE"/>
    <property type="match status" value="1"/>
</dbReference>
<organism evidence="9 10">
    <name type="scientific">Paracoccus caeni</name>
    <dbReference type="NCBI Taxonomy" id="657651"/>
    <lineage>
        <taxon>Bacteria</taxon>
        <taxon>Pseudomonadati</taxon>
        <taxon>Pseudomonadota</taxon>
        <taxon>Alphaproteobacteria</taxon>
        <taxon>Rhodobacterales</taxon>
        <taxon>Paracoccaceae</taxon>
        <taxon>Paracoccus</taxon>
    </lineage>
</organism>
<keyword evidence="7 8" id="KW-0472">Membrane</keyword>
<feature type="transmembrane region" description="Helical" evidence="8">
    <location>
        <begin position="132"/>
        <end position="156"/>
    </location>
</feature>
<proteinExistence type="inferred from homology"/>
<dbReference type="EMBL" id="JAEPRQ010000001">
    <property type="protein sequence ID" value="MBK4214824.1"/>
    <property type="molecule type" value="Genomic_DNA"/>
</dbReference>
<dbReference type="PANTHER" id="PTHR30269:SF37">
    <property type="entry name" value="MEMBRANE TRANSPORTER PROTEIN"/>
    <property type="match status" value="1"/>
</dbReference>
<feature type="transmembrane region" description="Helical" evidence="8">
    <location>
        <begin position="228"/>
        <end position="251"/>
    </location>
</feature>
<dbReference type="InterPro" id="IPR052017">
    <property type="entry name" value="TSUP"/>
</dbReference>
<evidence type="ECO:0000256" key="2">
    <source>
        <dbReference type="ARBA" id="ARBA00009142"/>
    </source>
</evidence>
<dbReference type="AlphaFoldDB" id="A0A934SCK2"/>
<evidence type="ECO:0000256" key="4">
    <source>
        <dbReference type="ARBA" id="ARBA00022475"/>
    </source>
</evidence>
<evidence type="ECO:0000256" key="7">
    <source>
        <dbReference type="ARBA" id="ARBA00023136"/>
    </source>
</evidence>
<keyword evidence="3" id="KW-0813">Transport</keyword>
<evidence type="ECO:0000256" key="1">
    <source>
        <dbReference type="ARBA" id="ARBA00004651"/>
    </source>
</evidence>
<evidence type="ECO:0000256" key="5">
    <source>
        <dbReference type="ARBA" id="ARBA00022692"/>
    </source>
</evidence>
<dbReference type="RefSeq" id="WP_200683577.1">
    <property type="nucleotide sequence ID" value="NZ_JAEPRQ010000001.1"/>
</dbReference>
<comment type="subcellular location">
    <subcellularLocation>
        <location evidence="1 8">Cell membrane</location>
        <topology evidence="1 8">Multi-pass membrane protein</topology>
    </subcellularLocation>
</comment>
<evidence type="ECO:0000256" key="6">
    <source>
        <dbReference type="ARBA" id="ARBA00022989"/>
    </source>
</evidence>
<name>A0A934SCK2_9RHOB</name>
<protein>
    <recommendedName>
        <fullName evidence="8">Probable membrane transporter protein</fullName>
    </recommendedName>
</protein>
<dbReference type="Proteomes" id="UP000640485">
    <property type="component" value="Unassembled WGS sequence"/>
</dbReference>
<evidence type="ECO:0000256" key="8">
    <source>
        <dbReference type="RuleBase" id="RU363041"/>
    </source>
</evidence>
<dbReference type="GO" id="GO:0005886">
    <property type="term" value="C:plasma membrane"/>
    <property type="evidence" value="ECO:0007669"/>
    <property type="project" value="UniProtKB-SubCell"/>
</dbReference>
<feature type="transmembrane region" description="Helical" evidence="8">
    <location>
        <begin position="74"/>
        <end position="96"/>
    </location>
</feature>
<comment type="caution">
    <text evidence="9">The sequence shown here is derived from an EMBL/GenBank/DDBJ whole genome shotgun (WGS) entry which is preliminary data.</text>
</comment>
<keyword evidence="5 8" id="KW-0812">Transmembrane</keyword>
<dbReference type="PANTHER" id="PTHR30269">
    <property type="entry name" value="TRANSMEMBRANE PROTEIN YFCA"/>
    <property type="match status" value="1"/>
</dbReference>
<sequence length="255" mass="26844">MITPAIICFWIVAGCAAWVQTMTGFGLGLILMAAAGLFDLMPLPVAASVTSALVILNTSTILRRNWRHVDRASFGWTMLGAVPGLVVGFLLLGWLAGSALTVLKLLLGLVITGAAIQTAMSRQSLKTRSSSASFSITGFAGAIMGGLFATSGPPIIWQYYRQPFALDAIRTSLIAIFFATQIVRMSLVGASGHFDKQFLITALGAAPIVLTATWFARNYPPNISPAVIRRIALILLALSGIALLLPAAVLLTTGA</sequence>
<feature type="transmembrane region" description="Helical" evidence="8">
    <location>
        <begin position="41"/>
        <end position="62"/>
    </location>
</feature>
<feature type="transmembrane region" description="Helical" evidence="8">
    <location>
        <begin position="168"/>
        <end position="186"/>
    </location>
</feature>
<feature type="transmembrane region" description="Helical" evidence="8">
    <location>
        <begin position="198"/>
        <end position="216"/>
    </location>
</feature>
<evidence type="ECO:0000256" key="3">
    <source>
        <dbReference type="ARBA" id="ARBA00022448"/>
    </source>
</evidence>
<comment type="similarity">
    <text evidence="2 8">Belongs to the 4-toluene sulfonate uptake permease (TSUP) (TC 2.A.102) family.</text>
</comment>
<keyword evidence="6 8" id="KW-1133">Transmembrane helix</keyword>
<gene>
    <name evidence="9" type="ORF">JJJ17_02675</name>
</gene>
<dbReference type="InterPro" id="IPR002781">
    <property type="entry name" value="TM_pro_TauE-like"/>
</dbReference>
<reference evidence="9" key="1">
    <citation type="submission" date="2021-01" db="EMBL/GenBank/DDBJ databases">
        <title>Paracoccus amoyensis sp. nov., isolated from the surface seawater along the coast of Xiamen Island, China.</title>
        <authorList>
            <person name="Lyu L."/>
        </authorList>
    </citation>
    <scope>NUCLEOTIDE SEQUENCE</scope>
    <source>
        <strain evidence="9">MJ17</strain>
    </source>
</reference>
<evidence type="ECO:0000313" key="9">
    <source>
        <dbReference type="EMBL" id="MBK4214824.1"/>
    </source>
</evidence>
<feature type="transmembrane region" description="Helical" evidence="8">
    <location>
        <begin position="7"/>
        <end position="35"/>
    </location>
</feature>
<keyword evidence="4 8" id="KW-1003">Cell membrane</keyword>
<feature type="transmembrane region" description="Helical" evidence="8">
    <location>
        <begin position="102"/>
        <end position="120"/>
    </location>
</feature>
<evidence type="ECO:0000313" key="10">
    <source>
        <dbReference type="Proteomes" id="UP000640485"/>
    </source>
</evidence>
<keyword evidence="10" id="KW-1185">Reference proteome</keyword>